<gene>
    <name evidence="1" type="ORF">D1O30_12390</name>
</gene>
<dbReference type="AlphaFoldDB" id="A0A3M9XRJ3"/>
<dbReference type="EMBL" id="QWDD01000001">
    <property type="protein sequence ID" value="RNJ50276.1"/>
    <property type="molecule type" value="Genomic_DNA"/>
</dbReference>
<organism evidence="1 2">
    <name type="scientific">Methylocystis hirsuta</name>
    <dbReference type="NCBI Taxonomy" id="369798"/>
    <lineage>
        <taxon>Bacteria</taxon>
        <taxon>Pseudomonadati</taxon>
        <taxon>Pseudomonadota</taxon>
        <taxon>Alphaproteobacteria</taxon>
        <taxon>Hyphomicrobiales</taxon>
        <taxon>Methylocystaceae</taxon>
        <taxon>Methylocystis</taxon>
    </lineage>
</organism>
<sequence length="63" mass="6903">MAARGEFPGAAKIGQIKTFDPDKLRRFIEAREAECAGAIYSRATMNGRCQNCAEARGRKARNA</sequence>
<keyword evidence="2" id="KW-1185">Reference proteome</keyword>
<comment type="caution">
    <text evidence="1">The sequence shown here is derived from an EMBL/GenBank/DDBJ whole genome shotgun (WGS) entry which is preliminary data.</text>
</comment>
<accession>A0A3M9XRJ3</accession>
<reference evidence="1 2" key="1">
    <citation type="submission" date="2018-08" db="EMBL/GenBank/DDBJ databases">
        <title>Genome sequence of Methylocystis hirsuta CSC1, a methanotroph able to accumulate PHAs.</title>
        <authorList>
            <person name="Bordel S."/>
            <person name="Rodriguez E."/>
            <person name="Gancedo J."/>
            <person name="Munoz R."/>
        </authorList>
    </citation>
    <scope>NUCLEOTIDE SEQUENCE [LARGE SCALE GENOMIC DNA]</scope>
    <source>
        <strain evidence="1 2">CSC1</strain>
    </source>
</reference>
<evidence type="ECO:0000313" key="2">
    <source>
        <dbReference type="Proteomes" id="UP000268623"/>
    </source>
</evidence>
<evidence type="ECO:0000313" key="1">
    <source>
        <dbReference type="EMBL" id="RNJ50276.1"/>
    </source>
</evidence>
<dbReference type="Proteomes" id="UP000268623">
    <property type="component" value="Unassembled WGS sequence"/>
</dbReference>
<proteinExistence type="predicted"/>
<protein>
    <submittedName>
        <fullName evidence="1">Uncharacterized protein</fullName>
    </submittedName>
</protein>
<name>A0A3M9XRJ3_9HYPH</name>